<dbReference type="Gene3D" id="1.10.3720.10">
    <property type="entry name" value="MetI-like"/>
    <property type="match status" value="1"/>
</dbReference>
<dbReference type="PROSITE" id="PS50928">
    <property type="entry name" value="ABC_TM1"/>
    <property type="match status" value="1"/>
</dbReference>
<sequence>MASAVVERTSSARTVAGADRWAAGLIGIVAVLVLWSMAGALEWFHGTIPTPWAVVQTIADTGWSYYAENFSSTIGLALRGFFWGNLLAILLALLVIVIPPIEGLATQLAIISYCTPIIAVAPIIQVAFAQVQTMIIFLAAISVFFTTMIGTLSGLRSPNKASLDLIRVYGGGRWSQLRRVRIEAALPNTLAAIKIAAPAAVLGAVLGEFLAMPDKGAGPAMIVAQQRGDIPQVWAIALICGAVAGVGYAIVAVVARFATRWAAGKEVFG</sequence>
<dbReference type="Proteomes" id="UP000037247">
    <property type="component" value="Unassembled WGS sequence"/>
</dbReference>
<proteinExistence type="inferred from homology"/>
<keyword evidence="6 7" id="KW-0472">Membrane</keyword>
<evidence type="ECO:0000256" key="3">
    <source>
        <dbReference type="ARBA" id="ARBA00022475"/>
    </source>
</evidence>
<feature type="transmembrane region" description="Helical" evidence="7">
    <location>
        <begin position="134"/>
        <end position="155"/>
    </location>
</feature>
<feature type="transmembrane region" description="Helical" evidence="7">
    <location>
        <begin position="21"/>
        <end position="41"/>
    </location>
</feature>
<evidence type="ECO:0000256" key="7">
    <source>
        <dbReference type="RuleBase" id="RU363032"/>
    </source>
</evidence>
<dbReference type="SUPFAM" id="SSF161098">
    <property type="entry name" value="MetI-like"/>
    <property type="match status" value="1"/>
</dbReference>
<dbReference type="Pfam" id="PF00528">
    <property type="entry name" value="BPD_transp_1"/>
    <property type="match status" value="1"/>
</dbReference>
<gene>
    <name evidence="9" type="ORF">ABW18_19240</name>
</gene>
<comment type="similarity">
    <text evidence="7">Belongs to the binding-protein-dependent transport system permease family.</text>
</comment>
<evidence type="ECO:0000313" key="9">
    <source>
        <dbReference type="EMBL" id="KNA89814.1"/>
    </source>
</evidence>
<keyword evidence="2 7" id="KW-0813">Transport</keyword>
<name>A0ABR5I891_9ACTN</name>
<keyword evidence="5 7" id="KW-1133">Transmembrane helix</keyword>
<keyword evidence="10" id="KW-1185">Reference proteome</keyword>
<feature type="transmembrane region" description="Helical" evidence="7">
    <location>
        <begin position="81"/>
        <end position="101"/>
    </location>
</feature>
<dbReference type="EMBL" id="LDTZ01000022">
    <property type="protein sequence ID" value="KNA89814.1"/>
    <property type="molecule type" value="Genomic_DNA"/>
</dbReference>
<evidence type="ECO:0000256" key="5">
    <source>
        <dbReference type="ARBA" id="ARBA00022989"/>
    </source>
</evidence>
<evidence type="ECO:0000256" key="4">
    <source>
        <dbReference type="ARBA" id="ARBA00022692"/>
    </source>
</evidence>
<organism evidence="9 10">
    <name type="scientific">Gordonia jacobaea</name>
    <dbReference type="NCBI Taxonomy" id="122202"/>
    <lineage>
        <taxon>Bacteria</taxon>
        <taxon>Bacillati</taxon>
        <taxon>Actinomycetota</taxon>
        <taxon>Actinomycetes</taxon>
        <taxon>Mycobacteriales</taxon>
        <taxon>Gordoniaceae</taxon>
        <taxon>Gordonia</taxon>
    </lineage>
</organism>
<evidence type="ECO:0000256" key="6">
    <source>
        <dbReference type="ARBA" id="ARBA00023136"/>
    </source>
</evidence>
<evidence type="ECO:0000313" key="10">
    <source>
        <dbReference type="Proteomes" id="UP000037247"/>
    </source>
</evidence>
<dbReference type="PANTHER" id="PTHR30151">
    <property type="entry name" value="ALKANE SULFONATE ABC TRANSPORTER-RELATED, MEMBRANE SUBUNIT"/>
    <property type="match status" value="1"/>
</dbReference>
<keyword evidence="4 7" id="KW-0812">Transmembrane</keyword>
<reference evidence="9 10" key="1">
    <citation type="submission" date="2015-05" db="EMBL/GenBank/DDBJ databases">
        <title>Draft genome sequence of the bacterium Gordonia jacobaea a new member of the Gordonia genus.</title>
        <authorList>
            <person name="Jimenez-Galisteo G."/>
            <person name="Dominguez A."/>
            <person name="Munoz E."/>
            <person name="Vinas M."/>
        </authorList>
    </citation>
    <scope>NUCLEOTIDE SEQUENCE [LARGE SCALE GENOMIC DNA]</scope>
    <source>
        <strain evidence="10">mv1</strain>
    </source>
</reference>
<evidence type="ECO:0000256" key="2">
    <source>
        <dbReference type="ARBA" id="ARBA00022448"/>
    </source>
</evidence>
<dbReference type="InterPro" id="IPR000515">
    <property type="entry name" value="MetI-like"/>
</dbReference>
<feature type="transmembrane region" description="Helical" evidence="7">
    <location>
        <begin position="232"/>
        <end position="255"/>
    </location>
</feature>
<comment type="caution">
    <text evidence="9">The sequence shown here is derived from an EMBL/GenBank/DDBJ whole genome shotgun (WGS) entry which is preliminary data.</text>
</comment>
<dbReference type="RefSeq" id="WP_049700595.1">
    <property type="nucleotide sequence ID" value="NZ_CBDRLS010000001.1"/>
</dbReference>
<protein>
    <submittedName>
        <fullName evidence="9">ABC transporter permease</fullName>
    </submittedName>
</protein>
<feature type="transmembrane region" description="Helical" evidence="7">
    <location>
        <begin position="108"/>
        <end position="128"/>
    </location>
</feature>
<feature type="domain" description="ABC transmembrane type-1" evidence="8">
    <location>
        <begin position="70"/>
        <end position="255"/>
    </location>
</feature>
<dbReference type="PANTHER" id="PTHR30151:SF20">
    <property type="entry name" value="ABC TRANSPORTER PERMEASE PROTEIN HI_0355-RELATED"/>
    <property type="match status" value="1"/>
</dbReference>
<evidence type="ECO:0000259" key="8">
    <source>
        <dbReference type="PROSITE" id="PS50928"/>
    </source>
</evidence>
<feature type="transmembrane region" description="Helical" evidence="7">
    <location>
        <begin position="191"/>
        <end position="212"/>
    </location>
</feature>
<comment type="subcellular location">
    <subcellularLocation>
        <location evidence="1 7">Cell membrane</location>
        <topology evidence="1 7">Multi-pass membrane protein</topology>
    </subcellularLocation>
</comment>
<accession>A0ABR5I891</accession>
<dbReference type="InterPro" id="IPR035906">
    <property type="entry name" value="MetI-like_sf"/>
</dbReference>
<evidence type="ECO:0000256" key="1">
    <source>
        <dbReference type="ARBA" id="ARBA00004651"/>
    </source>
</evidence>
<keyword evidence="3" id="KW-1003">Cell membrane</keyword>